<dbReference type="OrthoDB" id="5643626at2"/>
<evidence type="ECO:0000256" key="1">
    <source>
        <dbReference type="ARBA" id="ARBA00022729"/>
    </source>
</evidence>
<evidence type="ECO:0000313" key="5">
    <source>
        <dbReference type="EMBL" id="CUU43466.1"/>
    </source>
</evidence>
<protein>
    <submittedName>
        <fullName evidence="5">Putative adhesin RP828</fullName>
    </submittedName>
</protein>
<evidence type="ECO:0000259" key="3">
    <source>
        <dbReference type="Pfam" id="PF13505"/>
    </source>
</evidence>
<gene>
    <name evidence="4" type="ORF">BV133_1634</name>
    <name evidence="5" type="ORF">BVIRIDIS_24870</name>
</gene>
<dbReference type="AlphaFoldDB" id="A0A0H5BAE1"/>
<evidence type="ECO:0000313" key="6">
    <source>
        <dbReference type="Proteomes" id="UP000065734"/>
    </source>
</evidence>
<proteinExistence type="predicted"/>
<dbReference type="EMBL" id="AP014854">
    <property type="protein sequence ID" value="BAR99227.1"/>
    <property type="molecule type" value="Genomic_DNA"/>
</dbReference>
<reference evidence="5" key="2">
    <citation type="submission" date="2015-11" db="EMBL/GenBank/DDBJ databases">
        <authorList>
            <person name="Zhang Y."/>
            <person name="Guo Z."/>
        </authorList>
    </citation>
    <scope>NUCLEOTIDE SEQUENCE</scope>
    <source>
        <strain evidence="5">1</strain>
    </source>
</reference>
<dbReference type="KEGG" id="bvr:BVIR_3043"/>
<dbReference type="InterPro" id="IPR011250">
    <property type="entry name" value="OMP/PagP_B-barrel"/>
</dbReference>
<dbReference type="PROSITE" id="PS51257">
    <property type="entry name" value="PROKAR_LIPOPROTEIN"/>
    <property type="match status" value="1"/>
</dbReference>
<dbReference type="InterPro" id="IPR027385">
    <property type="entry name" value="Beta-barrel_OMP"/>
</dbReference>
<dbReference type="SUPFAM" id="SSF56925">
    <property type="entry name" value="OMPA-like"/>
    <property type="match status" value="1"/>
</dbReference>
<dbReference type="Gene3D" id="2.40.160.20">
    <property type="match status" value="1"/>
</dbReference>
<feature type="domain" description="Outer membrane protein beta-barrel" evidence="3">
    <location>
        <begin position="36"/>
        <end position="223"/>
    </location>
</feature>
<feature type="signal peptide" evidence="2">
    <location>
        <begin position="1"/>
        <end position="23"/>
    </location>
</feature>
<reference evidence="4" key="1">
    <citation type="journal article" date="2015" name="Genome Announc.">
        <title>Complete Genome Sequence of the Bacteriochlorophyll b-Producing Photosynthetic Bacterium Blastochloris viridis.</title>
        <authorList>
            <person name="Tsukatani Y."/>
            <person name="Hirose Y."/>
            <person name="Harada J."/>
            <person name="Misawa N."/>
            <person name="Mori K."/>
            <person name="Inoue K."/>
            <person name="Tamiaki H."/>
        </authorList>
    </citation>
    <scope>NUCLEOTIDE SEQUENCE [LARGE SCALE GENOMIC DNA]</scope>
    <source>
        <strain evidence="4">DSM 133</strain>
    </source>
</reference>
<evidence type="ECO:0000313" key="4">
    <source>
        <dbReference type="EMBL" id="BAR99227.1"/>
    </source>
</evidence>
<reference evidence="6" key="3">
    <citation type="journal article" date="2016" name="Genome Announc.">
        <title>Revised genome sequence of the purple photosynthetic bacterium Blastochloris viridis.</title>
        <authorList>
            <person name="Liu L.N."/>
            <person name="Faulkner M."/>
            <person name="Liu X."/>
            <person name="Huang F."/>
            <person name="Darby A.C."/>
            <person name="Hall N."/>
        </authorList>
    </citation>
    <scope>NUCLEOTIDE SEQUENCE [LARGE SCALE GENOMIC DNA]</scope>
    <source>
        <strain evidence="6">ATCC 19567 / DSM 133 / F</strain>
    </source>
</reference>
<dbReference type="EMBL" id="LN907867">
    <property type="protein sequence ID" value="CUU43466.1"/>
    <property type="molecule type" value="Genomic_DNA"/>
</dbReference>
<evidence type="ECO:0000256" key="2">
    <source>
        <dbReference type="SAM" id="SignalP"/>
    </source>
</evidence>
<keyword evidence="6" id="KW-1185">Reference proteome</keyword>
<dbReference type="PATRIC" id="fig|1079.6.peg.3195"/>
<organism evidence="5 6">
    <name type="scientific">Blastochloris viridis</name>
    <name type="common">Rhodopseudomonas viridis</name>
    <dbReference type="NCBI Taxonomy" id="1079"/>
    <lineage>
        <taxon>Bacteria</taxon>
        <taxon>Pseudomonadati</taxon>
        <taxon>Pseudomonadota</taxon>
        <taxon>Alphaproteobacteria</taxon>
        <taxon>Hyphomicrobiales</taxon>
        <taxon>Blastochloridaceae</taxon>
        <taxon>Blastochloris</taxon>
    </lineage>
</organism>
<dbReference type="Pfam" id="PF13505">
    <property type="entry name" value="OMP_b-brl"/>
    <property type="match status" value="1"/>
</dbReference>
<keyword evidence="1 2" id="KW-0732">Signal</keyword>
<name>A0A0H5BAE1_BLAVI</name>
<dbReference type="STRING" id="1079.BVIR_3043"/>
<dbReference type="Proteomes" id="UP000065734">
    <property type="component" value="Chromosome I"/>
</dbReference>
<sequence length="269" mass="29864">MNGSKTFALAAGVWALTTSCAIAADMPLLERVPVIEEFSGWYLRGDIGMTNQQLDRYHNILSDTAPQYEVLNKGSFDSGWLFGLGIGYQFNNWFRTDLTGEYRGTTSFRALDRYYDTSVNDFAADTYNATKSEWLFLANAYLDLGTWYNITPFVGVGLGVAEVTIGDYDDANVRTAGGGYAGSHSQWNFAWALHAGLAYHVTPAFTVELAYRYLSLGDGKTDDVINYDGTNVVHNPTTFHDLTSHDVKFAMRWALGGYDAPPPVVVRKY</sequence>
<feature type="chain" id="PRO_5014229078" evidence="2">
    <location>
        <begin position="24"/>
        <end position="269"/>
    </location>
</feature>
<accession>A0A0H5BAE1</accession>
<dbReference type="RefSeq" id="WP_055038334.1">
    <property type="nucleotide sequence ID" value="NZ_AP014854.2"/>
</dbReference>